<dbReference type="AlphaFoldDB" id="A0A327NTV9"/>
<evidence type="ECO:0000256" key="1">
    <source>
        <dbReference type="SAM" id="Phobius"/>
    </source>
</evidence>
<evidence type="ECO:0000313" key="2">
    <source>
        <dbReference type="EMBL" id="RAI77264.1"/>
    </source>
</evidence>
<feature type="transmembrane region" description="Helical" evidence="1">
    <location>
        <begin position="12"/>
        <end position="29"/>
    </location>
</feature>
<dbReference type="EMBL" id="QLII01000001">
    <property type="protein sequence ID" value="RAI77264.1"/>
    <property type="molecule type" value="Genomic_DNA"/>
</dbReference>
<proteinExistence type="predicted"/>
<keyword evidence="1" id="KW-0812">Transmembrane</keyword>
<accession>A0A327NTV9</accession>
<keyword evidence="1" id="KW-1133">Transmembrane helix</keyword>
<reference evidence="2 3" key="1">
    <citation type="submission" date="2018-06" db="EMBL/GenBank/DDBJ databases">
        <title>Spirosoma sp. HMF3257 Genome sequencing and assembly.</title>
        <authorList>
            <person name="Kang H."/>
            <person name="Cha I."/>
            <person name="Kim H."/>
            <person name="Kang J."/>
            <person name="Joh K."/>
        </authorList>
    </citation>
    <scope>NUCLEOTIDE SEQUENCE [LARGE SCALE GENOMIC DNA]</scope>
    <source>
        <strain evidence="2 3">HMF3257</strain>
    </source>
</reference>
<evidence type="ECO:0000313" key="3">
    <source>
        <dbReference type="Proteomes" id="UP000249016"/>
    </source>
</evidence>
<keyword evidence="1" id="KW-0472">Membrane</keyword>
<comment type="caution">
    <text evidence="2">The sequence shown here is derived from an EMBL/GenBank/DDBJ whole genome shotgun (WGS) entry which is preliminary data.</text>
</comment>
<name>A0A327NTV9_9BACT</name>
<gene>
    <name evidence="2" type="ORF">HMF3257_29350</name>
</gene>
<organism evidence="2 3">
    <name type="scientific">Spirosoma telluris</name>
    <dbReference type="NCBI Taxonomy" id="2183553"/>
    <lineage>
        <taxon>Bacteria</taxon>
        <taxon>Pseudomonadati</taxon>
        <taxon>Bacteroidota</taxon>
        <taxon>Cytophagia</taxon>
        <taxon>Cytophagales</taxon>
        <taxon>Cytophagaceae</taxon>
        <taxon>Spirosoma</taxon>
    </lineage>
</organism>
<protein>
    <submittedName>
        <fullName evidence="2">Uncharacterized protein</fullName>
    </submittedName>
</protein>
<keyword evidence="3" id="KW-1185">Reference proteome</keyword>
<sequence length="129" mass="15005">MTVNQMKHNRSFFALFIMMVNLSITGFTQQPQKVSIRLKNNSLLPREFKFLERHPADKYPNVFTTYLLPGQSYAVSLKVGTSLALVTQPEINATMRGRTYLANHFWLLKRMIIQRRSNSTNIHPFFSLP</sequence>
<dbReference type="Proteomes" id="UP000249016">
    <property type="component" value="Unassembled WGS sequence"/>
</dbReference>